<evidence type="ECO:0000256" key="1">
    <source>
        <dbReference type="SAM" id="MobiDB-lite"/>
    </source>
</evidence>
<sequence length="144" mass="13763">MVCGSTTAAGAGLATILIPALVVPFVVLNIIGWTAFGVHKHRKHKRQREGRGQGGGYGSAAGAGNTFVTSTGPGGETIVTVVPAGGAAGSAGTAGSTGGAAGGAGGANTTGVSYTTGGVPVERREVVQTAGGPQGETVVVTQPH</sequence>
<feature type="transmembrane region" description="Helical" evidence="2">
    <location>
        <begin position="16"/>
        <end position="38"/>
    </location>
</feature>
<keyword evidence="2" id="KW-0812">Transmembrane</keyword>
<evidence type="ECO:0000256" key="2">
    <source>
        <dbReference type="SAM" id="Phobius"/>
    </source>
</evidence>
<organism evidence="3 4">
    <name type="scientific">Aureobasidium melanogenum (strain CBS 110374)</name>
    <name type="common">Aureobasidium pullulans var. melanogenum</name>
    <dbReference type="NCBI Taxonomy" id="1043003"/>
    <lineage>
        <taxon>Eukaryota</taxon>
        <taxon>Fungi</taxon>
        <taxon>Dikarya</taxon>
        <taxon>Ascomycota</taxon>
        <taxon>Pezizomycotina</taxon>
        <taxon>Dothideomycetes</taxon>
        <taxon>Dothideomycetidae</taxon>
        <taxon>Dothideales</taxon>
        <taxon>Saccotheciaceae</taxon>
        <taxon>Aureobasidium</taxon>
    </lineage>
</organism>
<keyword evidence="4" id="KW-1185">Reference proteome</keyword>
<dbReference type="RefSeq" id="XP_040881442.1">
    <property type="nucleotide sequence ID" value="XM_041027918.1"/>
</dbReference>
<accession>A0A074VYR0</accession>
<reference evidence="3 4" key="1">
    <citation type="journal article" date="2014" name="BMC Genomics">
        <title>Genome sequencing of four Aureobasidium pullulans varieties: biotechnological potential, stress tolerance, and description of new species.</title>
        <authorList>
            <person name="Gostin Ar C."/>
            <person name="Ohm R.A."/>
            <person name="Kogej T."/>
            <person name="Sonjak S."/>
            <person name="Turk M."/>
            <person name="Zajc J."/>
            <person name="Zalar P."/>
            <person name="Grube M."/>
            <person name="Sun H."/>
            <person name="Han J."/>
            <person name="Sharma A."/>
            <person name="Chiniquy J."/>
            <person name="Ngan C.Y."/>
            <person name="Lipzen A."/>
            <person name="Barry K."/>
            <person name="Grigoriev I.V."/>
            <person name="Gunde-Cimerman N."/>
        </authorList>
    </citation>
    <scope>NUCLEOTIDE SEQUENCE [LARGE SCALE GENOMIC DNA]</scope>
    <source>
        <strain evidence="3 4">CBS 110374</strain>
    </source>
</reference>
<evidence type="ECO:0000313" key="3">
    <source>
        <dbReference type="EMBL" id="KEQ64419.1"/>
    </source>
</evidence>
<dbReference type="HOGENOM" id="CLU_2037584_0_0_1"/>
<dbReference type="Proteomes" id="UP000030672">
    <property type="component" value="Unassembled WGS sequence"/>
</dbReference>
<keyword evidence="2" id="KW-0472">Membrane</keyword>
<proteinExistence type="predicted"/>
<feature type="region of interest" description="Disordered" evidence="1">
    <location>
        <begin position="39"/>
        <end position="64"/>
    </location>
</feature>
<dbReference type="AlphaFoldDB" id="A0A074VYR0"/>
<feature type="compositionally biased region" description="Basic residues" evidence="1">
    <location>
        <begin position="39"/>
        <end position="48"/>
    </location>
</feature>
<protein>
    <submittedName>
        <fullName evidence="3">Uncharacterized protein</fullName>
    </submittedName>
</protein>
<gene>
    <name evidence="3" type="ORF">M437DRAFT_83354</name>
</gene>
<dbReference type="GeneID" id="63921291"/>
<evidence type="ECO:0000313" key="4">
    <source>
        <dbReference type="Proteomes" id="UP000030672"/>
    </source>
</evidence>
<dbReference type="EMBL" id="KL584829">
    <property type="protein sequence ID" value="KEQ64419.1"/>
    <property type="molecule type" value="Genomic_DNA"/>
</dbReference>
<name>A0A074VYR0_AURM1</name>
<keyword evidence="2" id="KW-1133">Transmembrane helix</keyword>
<feature type="compositionally biased region" description="Gly residues" evidence="1">
    <location>
        <begin position="52"/>
        <end position="61"/>
    </location>
</feature>